<dbReference type="SUPFAM" id="SSF53335">
    <property type="entry name" value="S-adenosyl-L-methionine-dependent methyltransferases"/>
    <property type="match status" value="1"/>
</dbReference>
<protein>
    <submittedName>
        <fullName evidence="1">Uncharacterized protein</fullName>
    </submittedName>
</protein>
<evidence type="ECO:0000313" key="1">
    <source>
        <dbReference type="EMBL" id="OYX31720.1"/>
    </source>
</evidence>
<organism evidence="1 2">
    <name type="scientific">Brevundimonas subvibrioides</name>
    <dbReference type="NCBI Taxonomy" id="74313"/>
    <lineage>
        <taxon>Bacteria</taxon>
        <taxon>Pseudomonadati</taxon>
        <taxon>Pseudomonadota</taxon>
        <taxon>Alphaproteobacteria</taxon>
        <taxon>Caulobacterales</taxon>
        <taxon>Caulobacteraceae</taxon>
        <taxon>Brevundimonas</taxon>
    </lineage>
</organism>
<comment type="caution">
    <text evidence="1">The sequence shown here is derived from an EMBL/GenBank/DDBJ whole genome shotgun (WGS) entry which is preliminary data.</text>
</comment>
<gene>
    <name evidence="1" type="ORF">B7Z01_12215</name>
</gene>
<reference evidence="1 2" key="1">
    <citation type="submission" date="2017-03" db="EMBL/GenBank/DDBJ databases">
        <title>Lifting the veil on microbial sulfur biogeochemistry in mining wastewaters.</title>
        <authorList>
            <person name="Kantor R.S."/>
            <person name="Colenbrander Nelson T."/>
            <person name="Marshall S."/>
            <person name="Bennett D."/>
            <person name="Apte S."/>
            <person name="Camacho D."/>
            <person name="Thomas B.C."/>
            <person name="Warren L.A."/>
            <person name="Banfield J.F."/>
        </authorList>
    </citation>
    <scope>NUCLEOTIDE SEQUENCE [LARGE SCALE GENOMIC DNA]</scope>
    <source>
        <strain evidence="1">32-69-9</strain>
    </source>
</reference>
<dbReference type="Pfam" id="PF13489">
    <property type="entry name" value="Methyltransf_23"/>
    <property type="match status" value="1"/>
</dbReference>
<dbReference type="Gene3D" id="3.40.50.150">
    <property type="entry name" value="Vaccinia Virus protein VP39"/>
    <property type="match status" value="1"/>
</dbReference>
<dbReference type="EMBL" id="NCEB01000029">
    <property type="protein sequence ID" value="OYX31720.1"/>
    <property type="molecule type" value="Genomic_DNA"/>
</dbReference>
<dbReference type="InterPro" id="IPR029063">
    <property type="entry name" value="SAM-dependent_MTases_sf"/>
</dbReference>
<evidence type="ECO:0000313" key="2">
    <source>
        <dbReference type="Proteomes" id="UP000215595"/>
    </source>
</evidence>
<sequence length="303" mass="33746">MTEPATVLDRRAVAIDWPAEVDFDVLRATHGDLADKDDAAMAFHWETYGRNEGRLASLASLRETFVGLVPAEARVLEVGPFTHPMFEGPNVRYFDVLDGDALRAWGRELGRDVGRVPEVIHYTPSLESARGADFDIIFSCHNIEHHPDLIGHLRQAGEAVAPGGVYMLVIPDRRFCFDHFLPDLDLASVVGAHVEKRALHTAKSVIEHRAFTCHNDTLRHWQGDHGPAPDGLDGRIDYALNEIEAAAGGYIDVHAWQFTPDAFRRVLGGLHTLGLSPFRPLRIYSTPYGRNEFMAVLVREPMA</sequence>
<name>A0A258FGM0_9CAUL</name>
<dbReference type="Proteomes" id="UP000215595">
    <property type="component" value="Unassembled WGS sequence"/>
</dbReference>
<accession>A0A258FGM0</accession>
<proteinExistence type="predicted"/>
<dbReference type="AlphaFoldDB" id="A0A258FGM0"/>